<keyword evidence="2" id="KW-0805">Transcription regulation</keyword>
<organism evidence="5 6">
    <name type="scientific">Pseudomarimonas arenosa</name>
    <dbReference type="NCBI Taxonomy" id="2774145"/>
    <lineage>
        <taxon>Bacteria</taxon>
        <taxon>Pseudomonadati</taxon>
        <taxon>Pseudomonadota</taxon>
        <taxon>Gammaproteobacteria</taxon>
        <taxon>Lysobacterales</taxon>
        <taxon>Lysobacteraceae</taxon>
        <taxon>Pseudomarimonas</taxon>
    </lineage>
</organism>
<accession>A0AAW3ZND1</accession>
<name>A0AAW3ZND1_9GAMM</name>
<evidence type="ECO:0000313" key="5">
    <source>
        <dbReference type="EMBL" id="MBD8527596.1"/>
    </source>
</evidence>
<evidence type="ECO:0000256" key="4">
    <source>
        <dbReference type="ARBA" id="ARBA00023163"/>
    </source>
</evidence>
<dbReference type="Pfam" id="PF03965">
    <property type="entry name" value="Penicillinase_R"/>
    <property type="match status" value="1"/>
</dbReference>
<dbReference type="InterPro" id="IPR036388">
    <property type="entry name" value="WH-like_DNA-bd_sf"/>
</dbReference>
<gene>
    <name evidence="5" type="ORF">IFO71_17770</name>
</gene>
<keyword evidence="3" id="KW-0238">DNA-binding</keyword>
<dbReference type="AlphaFoldDB" id="A0AAW3ZND1"/>
<dbReference type="InterPro" id="IPR036390">
    <property type="entry name" value="WH_DNA-bd_sf"/>
</dbReference>
<dbReference type="SUPFAM" id="SSF46785">
    <property type="entry name" value="Winged helix' DNA-binding domain"/>
    <property type="match status" value="1"/>
</dbReference>
<proteinExistence type="inferred from homology"/>
<evidence type="ECO:0000256" key="1">
    <source>
        <dbReference type="ARBA" id="ARBA00011046"/>
    </source>
</evidence>
<keyword evidence="6" id="KW-1185">Reference proteome</keyword>
<dbReference type="GO" id="GO:0003677">
    <property type="term" value="F:DNA binding"/>
    <property type="evidence" value="ECO:0007669"/>
    <property type="project" value="UniProtKB-KW"/>
</dbReference>
<evidence type="ECO:0000256" key="3">
    <source>
        <dbReference type="ARBA" id="ARBA00023125"/>
    </source>
</evidence>
<comment type="caution">
    <text evidence="5">The sequence shown here is derived from an EMBL/GenBank/DDBJ whole genome shotgun (WGS) entry which is preliminary data.</text>
</comment>
<dbReference type="RefSeq" id="WP_192031013.1">
    <property type="nucleotide sequence ID" value="NZ_JACYTR010000056.1"/>
</dbReference>
<dbReference type="InterPro" id="IPR005650">
    <property type="entry name" value="BlaI_family"/>
</dbReference>
<reference evidence="5 6" key="1">
    <citation type="submission" date="2020-09" db="EMBL/GenBank/DDBJ databases">
        <title>Pseudoxanthomonas sp. CAU 1598 isolated from sand of Yaerae Beach.</title>
        <authorList>
            <person name="Kim W."/>
        </authorList>
    </citation>
    <scope>NUCLEOTIDE SEQUENCE [LARGE SCALE GENOMIC DNA]</scope>
    <source>
        <strain evidence="5 6">CAU 1598</strain>
    </source>
</reference>
<keyword evidence="4" id="KW-0804">Transcription</keyword>
<protein>
    <submittedName>
        <fullName evidence="5">BlaI/MecI/CopY family transcriptional regulator</fullName>
    </submittedName>
</protein>
<dbReference type="Proteomes" id="UP000613768">
    <property type="component" value="Unassembled WGS sequence"/>
</dbReference>
<dbReference type="Gene3D" id="1.10.10.10">
    <property type="entry name" value="Winged helix-like DNA-binding domain superfamily/Winged helix DNA-binding domain"/>
    <property type="match status" value="1"/>
</dbReference>
<evidence type="ECO:0000256" key="2">
    <source>
        <dbReference type="ARBA" id="ARBA00023015"/>
    </source>
</evidence>
<evidence type="ECO:0000313" key="6">
    <source>
        <dbReference type="Proteomes" id="UP000613768"/>
    </source>
</evidence>
<dbReference type="GO" id="GO:0045892">
    <property type="term" value="P:negative regulation of DNA-templated transcription"/>
    <property type="evidence" value="ECO:0007669"/>
    <property type="project" value="InterPro"/>
</dbReference>
<dbReference type="EMBL" id="JACYTR010000056">
    <property type="protein sequence ID" value="MBD8527596.1"/>
    <property type="molecule type" value="Genomic_DNA"/>
</dbReference>
<sequence>MQRPSNAELELLKCLWRKGPASARELHQAAAGVLDWSYSSTRKTLDRMGEKGLINGRNEHGIQVYHPAVSKLGVVAALSNDFARRVLEIDGPLPVQAFAESRLLNEDELGELEALLRDGDQANDA</sequence>
<comment type="similarity">
    <text evidence="1">Belongs to the BlaI transcriptional regulatory family.</text>
</comment>